<comment type="caution">
    <text evidence="1">The sequence shown here is derived from an EMBL/GenBank/DDBJ whole genome shotgun (WGS) entry which is preliminary data.</text>
</comment>
<gene>
    <name evidence="1" type="ORF">PLEPLA_LOCUS47829</name>
</gene>
<accession>A0A9N7ZEA1</accession>
<proteinExistence type="predicted"/>
<reference evidence="1" key="1">
    <citation type="submission" date="2020-03" db="EMBL/GenBank/DDBJ databases">
        <authorList>
            <person name="Weist P."/>
        </authorList>
    </citation>
    <scope>NUCLEOTIDE SEQUENCE</scope>
</reference>
<organism evidence="1 2">
    <name type="scientific">Pleuronectes platessa</name>
    <name type="common">European plaice</name>
    <dbReference type="NCBI Taxonomy" id="8262"/>
    <lineage>
        <taxon>Eukaryota</taxon>
        <taxon>Metazoa</taxon>
        <taxon>Chordata</taxon>
        <taxon>Craniata</taxon>
        <taxon>Vertebrata</taxon>
        <taxon>Euteleostomi</taxon>
        <taxon>Actinopterygii</taxon>
        <taxon>Neopterygii</taxon>
        <taxon>Teleostei</taxon>
        <taxon>Neoteleostei</taxon>
        <taxon>Acanthomorphata</taxon>
        <taxon>Carangaria</taxon>
        <taxon>Pleuronectiformes</taxon>
        <taxon>Pleuronectoidei</taxon>
        <taxon>Pleuronectidae</taxon>
        <taxon>Pleuronectes</taxon>
    </lineage>
</organism>
<name>A0A9N7ZEA1_PLEPL</name>
<evidence type="ECO:0000313" key="2">
    <source>
        <dbReference type="Proteomes" id="UP001153269"/>
    </source>
</evidence>
<dbReference type="AlphaFoldDB" id="A0A9N7ZEA1"/>
<keyword evidence="2" id="KW-1185">Reference proteome</keyword>
<dbReference type="EMBL" id="CADEAL010004456">
    <property type="protein sequence ID" value="CAB1459992.1"/>
    <property type="molecule type" value="Genomic_DNA"/>
</dbReference>
<dbReference type="Proteomes" id="UP001153269">
    <property type="component" value="Unassembled WGS sequence"/>
</dbReference>
<sequence length="107" mass="12210">MERRLWVFLVPLQYNNLSGQDRVLWGGGPVVGAVIEETHLRTTVSRREETEENTMMCFTVAVSPEVVEFNRKEKKRRRAGGRLMVVALDGFLIDEADVQTHVPKKAL</sequence>
<evidence type="ECO:0000313" key="1">
    <source>
        <dbReference type="EMBL" id="CAB1459992.1"/>
    </source>
</evidence>
<protein>
    <submittedName>
        <fullName evidence="1">Uncharacterized protein</fullName>
    </submittedName>
</protein>